<organism evidence="2 3">
    <name type="scientific">Thiohalorhabdus methylotrophus</name>
    <dbReference type="NCBI Taxonomy" id="3242694"/>
    <lineage>
        <taxon>Bacteria</taxon>
        <taxon>Pseudomonadati</taxon>
        <taxon>Pseudomonadota</taxon>
        <taxon>Gammaproteobacteria</taxon>
        <taxon>Thiohalorhabdales</taxon>
        <taxon>Thiohalorhabdaceae</taxon>
        <taxon>Thiohalorhabdus</taxon>
    </lineage>
</organism>
<protein>
    <recommendedName>
        <fullName evidence="4">DUF1800 domain-containing protein</fullName>
    </recommendedName>
</protein>
<evidence type="ECO:0000313" key="3">
    <source>
        <dbReference type="Proteomes" id="UP001575181"/>
    </source>
</evidence>
<sequence>MGLGLVACGQGNVPSDGPSDSDLRPKGFAAPLTQKAFDGLSPEERYQVANKLLGTLWRGVPVDSFFDLSRGLDKPSVAHEDFLEQTRRALSEPLSAERREAAETEIFGLDAQGNRDPEQAKYRFDDERLPKQEPLARIVEYPLSRDMFAVWMAHFLANTIMFSPALEMESTNINDAQRVMASLERKITDGQSVREIVRGHLPTLSRWRVSRSPENHALEAFELYLGLFDTEEDSRKGGIACKDFYLTDEDMGYELVQTPFANSRPQVILDQYYITNCDDLYNVIVSDPRFMPRVVEVIVNYLMAGRSAEDRLAMVESIVKSGPETFEDIFKAILFSREYLLGTRRVQAVDENLFGTLARLKWSAYPERGEVDDDIFRRMTRLSYSQMYLDNMGWATMEYKIGRQPDVPMDALSFANYHKAMRERVLLQHRAYDGNHSEYPGEHGLFYRRDTEDLYSPLASLDLREFVDYVFLTGARRFATDAEKAELLDLARQRYWVREGDDASLEWVDDNRADDFARAIFDYISRLPELYYYRAVQ</sequence>
<accession>A0ABV4TY13</accession>
<name>A0ABV4TY13_9GAMM</name>
<reference evidence="2 3" key="1">
    <citation type="submission" date="2024-08" db="EMBL/GenBank/DDBJ databases">
        <title>Whole-genome sequencing of halo(alkali)philic microorganisms from hypersaline lakes.</title>
        <authorList>
            <person name="Sorokin D.Y."/>
            <person name="Merkel A.Y."/>
            <person name="Messina E."/>
            <person name="Yakimov M."/>
        </authorList>
    </citation>
    <scope>NUCLEOTIDE SEQUENCE [LARGE SCALE GENOMIC DNA]</scope>
    <source>
        <strain evidence="2 3">Cl-TMA</strain>
    </source>
</reference>
<keyword evidence="3" id="KW-1185">Reference proteome</keyword>
<feature type="region of interest" description="Disordered" evidence="1">
    <location>
        <begin position="1"/>
        <end position="26"/>
    </location>
</feature>
<proteinExistence type="predicted"/>
<gene>
    <name evidence="2" type="ORF">ACERLL_15440</name>
</gene>
<evidence type="ECO:0000313" key="2">
    <source>
        <dbReference type="EMBL" id="MFA9462211.1"/>
    </source>
</evidence>
<evidence type="ECO:0000256" key="1">
    <source>
        <dbReference type="SAM" id="MobiDB-lite"/>
    </source>
</evidence>
<evidence type="ECO:0008006" key="4">
    <source>
        <dbReference type="Google" id="ProtNLM"/>
    </source>
</evidence>
<dbReference type="Proteomes" id="UP001575181">
    <property type="component" value="Unassembled WGS sequence"/>
</dbReference>
<dbReference type="EMBL" id="JBGUAW010000011">
    <property type="protein sequence ID" value="MFA9462211.1"/>
    <property type="molecule type" value="Genomic_DNA"/>
</dbReference>
<dbReference type="RefSeq" id="WP_373656997.1">
    <property type="nucleotide sequence ID" value="NZ_JBGUAW010000011.1"/>
</dbReference>
<comment type="caution">
    <text evidence="2">The sequence shown here is derived from an EMBL/GenBank/DDBJ whole genome shotgun (WGS) entry which is preliminary data.</text>
</comment>